<keyword evidence="4" id="KW-1185">Reference proteome</keyword>
<dbReference type="GeneID" id="38777131"/>
<dbReference type="EMBL" id="BFAD01000002">
    <property type="protein sequence ID" value="GBE80214.1"/>
    <property type="molecule type" value="Genomic_DNA"/>
</dbReference>
<dbReference type="InParanoid" id="A0A401GDF4"/>
<sequence>MLRNSVSGDLPAPASSPIAKKASTTGRIRDKLQTFVRSRSCSKTDVITSQNLPQVTVSPPTTGSNDISCQISSEQLPKQSLSAIRSLPGTTLTPEPSSTSDGGADLSARSSTSCSKSAKGVTSSNRSTTMIPDLGAPMRIPRVFGGTPVSNVGDGWMKYVHFSGGVYYYHATYRLLTPDDMEDPGCRRAVLRSRNEILNTLIEDGILHCVPSNSELLISDAECGEELSSFLCQGQCKLIEFPERGPDVIIQEKTPAYWFYVEQYPMHLGHVPPMAEADFLIALTYGAYEGIMENKNIMFPYTDAQIEQLMTLYRRLKRASMSNRAVVPAFIWHIARILYNVESFKLRGKTENKPGFNLQRKPNIVRSTWQLKAADAVLMVLLFGTHRTYLRRLCEARVEDSAYLLDFRESLKQFLEEWSDSNLLATVFVGANVGFQQISGIDGVQKTASLASAIFSVLSVLIGVHHVWRHRGKVNTDIIDAVKYVNYARDAETPSNKIDDLAFTAAFLATPIAALLWSVLCFTIAVGAYSIQNTDTTAMLLLATVLGIVGFVGLVTLLFFWHVWKSPESERPPTPRNVPIQAGGMPQWRTVLLEYLKCWRRNSRNCSKD</sequence>
<dbReference type="STRING" id="139825.A0A401GDF4"/>
<organism evidence="3 4">
    <name type="scientific">Sparassis crispa</name>
    <dbReference type="NCBI Taxonomy" id="139825"/>
    <lineage>
        <taxon>Eukaryota</taxon>
        <taxon>Fungi</taxon>
        <taxon>Dikarya</taxon>
        <taxon>Basidiomycota</taxon>
        <taxon>Agaricomycotina</taxon>
        <taxon>Agaricomycetes</taxon>
        <taxon>Polyporales</taxon>
        <taxon>Sparassidaceae</taxon>
        <taxon>Sparassis</taxon>
    </lineage>
</organism>
<accession>A0A401GDF4</accession>
<gene>
    <name evidence="3" type="ORF">SCP_0214240</name>
</gene>
<protein>
    <recommendedName>
        <fullName evidence="5">WW domain-containing protein</fullName>
    </recommendedName>
</protein>
<comment type="caution">
    <text evidence="3">The sequence shown here is derived from an EMBL/GenBank/DDBJ whole genome shotgun (WGS) entry which is preliminary data.</text>
</comment>
<feature type="transmembrane region" description="Helical" evidence="2">
    <location>
        <begin position="448"/>
        <end position="468"/>
    </location>
</feature>
<feature type="transmembrane region" description="Helical" evidence="2">
    <location>
        <begin position="505"/>
        <end position="531"/>
    </location>
</feature>
<feature type="region of interest" description="Disordered" evidence="1">
    <location>
        <begin position="1"/>
        <end position="25"/>
    </location>
</feature>
<evidence type="ECO:0000256" key="2">
    <source>
        <dbReference type="SAM" id="Phobius"/>
    </source>
</evidence>
<dbReference type="RefSeq" id="XP_027611127.1">
    <property type="nucleotide sequence ID" value="XM_027755326.1"/>
</dbReference>
<feature type="compositionally biased region" description="Polar residues" evidence="1">
    <location>
        <begin position="87"/>
        <end position="101"/>
    </location>
</feature>
<dbReference type="Proteomes" id="UP000287166">
    <property type="component" value="Unassembled WGS sequence"/>
</dbReference>
<feature type="compositionally biased region" description="Polar residues" evidence="1">
    <location>
        <begin position="120"/>
        <end position="130"/>
    </location>
</feature>
<keyword evidence="2" id="KW-0812">Transmembrane</keyword>
<evidence type="ECO:0008006" key="5">
    <source>
        <dbReference type="Google" id="ProtNLM"/>
    </source>
</evidence>
<evidence type="ECO:0000313" key="4">
    <source>
        <dbReference type="Proteomes" id="UP000287166"/>
    </source>
</evidence>
<feature type="compositionally biased region" description="Low complexity" evidence="1">
    <location>
        <begin position="11"/>
        <end position="23"/>
    </location>
</feature>
<evidence type="ECO:0000313" key="3">
    <source>
        <dbReference type="EMBL" id="GBE80214.1"/>
    </source>
</evidence>
<name>A0A401GDF4_9APHY</name>
<keyword evidence="2" id="KW-1133">Transmembrane helix</keyword>
<dbReference type="OrthoDB" id="3166422at2759"/>
<feature type="transmembrane region" description="Helical" evidence="2">
    <location>
        <begin position="537"/>
        <end position="561"/>
    </location>
</feature>
<feature type="region of interest" description="Disordered" evidence="1">
    <location>
        <begin position="87"/>
        <end position="133"/>
    </location>
</feature>
<reference evidence="3 4" key="1">
    <citation type="journal article" date="2018" name="Sci. Rep.">
        <title>Genome sequence of the cauliflower mushroom Sparassis crispa (Hanabiratake) and its association with beneficial usage.</title>
        <authorList>
            <person name="Kiyama R."/>
            <person name="Furutani Y."/>
            <person name="Kawaguchi K."/>
            <person name="Nakanishi T."/>
        </authorList>
    </citation>
    <scope>NUCLEOTIDE SEQUENCE [LARGE SCALE GENOMIC DNA]</scope>
</reference>
<evidence type="ECO:0000256" key="1">
    <source>
        <dbReference type="SAM" id="MobiDB-lite"/>
    </source>
</evidence>
<dbReference type="AlphaFoldDB" id="A0A401GDF4"/>
<keyword evidence="2" id="KW-0472">Membrane</keyword>
<proteinExistence type="predicted"/>
<feature type="compositionally biased region" description="Low complexity" evidence="1">
    <location>
        <begin position="107"/>
        <end position="119"/>
    </location>
</feature>